<protein>
    <submittedName>
        <fullName evidence="1">Uncharacterized protein</fullName>
    </submittedName>
</protein>
<accession>A0A8J6ATN9</accession>
<reference evidence="1" key="1">
    <citation type="submission" date="2021-05" db="EMBL/GenBank/DDBJ databases">
        <title>A free-living protist that lacks canonical eukaryotic 1 DNA replication and segregation systems.</title>
        <authorList>
            <person name="Salas-Leiva D.E."/>
            <person name="Tromer E.C."/>
            <person name="Curtis B.A."/>
            <person name="Jerlstrom-Hultqvist J."/>
            <person name="Kolisko M."/>
            <person name="Yi Z."/>
            <person name="Salas-Leiva J.S."/>
            <person name="Gallot-Lavallee L."/>
            <person name="Kops G.J.P.L."/>
            <person name="Archibald J.M."/>
            <person name="Simpson A.G.B."/>
            <person name="Roger A.J."/>
        </authorList>
    </citation>
    <scope>NUCLEOTIDE SEQUENCE</scope>
    <source>
        <strain evidence="1">BICM</strain>
    </source>
</reference>
<proteinExistence type="predicted"/>
<keyword evidence="2" id="KW-1185">Reference proteome</keyword>
<evidence type="ECO:0000313" key="1">
    <source>
        <dbReference type="EMBL" id="KAG9392150.1"/>
    </source>
</evidence>
<dbReference type="SUPFAM" id="SSF55961">
    <property type="entry name" value="Bet v1-like"/>
    <property type="match status" value="1"/>
</dbReference>
<gene>
    <name evidence="1" type="ORF">J8273_5129</name>
</gene>
<dbReference type="EMBL" id="JAHDYR010000038">
    <property type="protein sequence ID" value="KAG9392150.1"/>
    <property type="molecule type" value="Genomic_DNA"/>
</dbReference>
<dbReference type="InterPro" id="IPR023393">
    <property type="entry name" value="START-like_dom_sf"/>
</dbReference>
<name>A0A8J6ATN9_9EUKA</name>
<evidence type="ECO:0000313" key="2">
    <source>
        <dbReference type="Proteomes" id="UP000717585"/>
    </source>
</evidence>
<dbReference type="Proteomes" id="UP000717585">
    <property type="component" value="Unassembled WGS sequence"/>
</dbReference>
<sequence>MLSSEELKNLDIHRGRLDRPGKDYTFPVDKSDFVIAFKIHDGVYSVWLDYIIESPLVECLSVSTGVDTWHDWIPCNPKVTDYSAKHNNGNVRHQVAQLVFELPIVFIPKRYRTREVILNGEYFTATEQDPSDGIGSANQEADSNGESLMMTFASLKGEDELIPIPKGLDLHERMKMHQGISRITPMLGPHGPQTRITLYCDISPKLPMDVPSIFLKWLFKMTVPLGCKGFRKQARRFHKGKLEKTELAYRITKDMERLYPADMLYKEASDSTDWASSEAEEVN</sequence>
<organism evidence="1 2">
    <name type="scientific">Carpediemonas membranifera</name>
    <dbReference type="NCBI Taxonomy" id="201153"/>
    <lineage>
        <taxon>Eukaryota</taxon>
        <taxon>Metamonada</taxon>
        <taxon>Carpediemonas-like organisms</taxon>
        <taxon>Carpediemonas</taxon>
    </lineage>
</organism>
<dbReference type="AlphaFoldDB" id="A0A8J6ATN9"/>
<dbReference type="Gene3D" id="3.30.530.20">
    <property type="match status" value="1"/>
</dbReference>
<comment type="caution">
    <text evidence="1">The sequence shown here is derived from an EMBL/GenBank/DDBJ whole genome shotgun (WGS) entry which is preliminary data.</text>
</comment>